<accession>A0ABC8R879</accession>
<dbReference type="GO" id="GO:0005634">
    <property type="term" value="C:nucleus"/>
    <property type="evidence" value="ECO:0007669"/>
    <property type="project" value="UniProtKB-SubCell"/>
</dbReference>
<dbReference type="PANTHER" id="PTHR19879">
    <property type="entry name" value="TRANSCRIPTION INITIATION FACTOR TFIID"/>
    <property type="match status" value="1"/>
</dbReference>
<dbReference type="CDD" id="cd08044">
    <property type="entry name" value="TAF5_NTD2"/>
    <property type="match status" value="1"/>
</dbReference>
<protein>
    <recommendedName>
        <fullName evidence="4">TFIID subunit TAF5 NTD2 domain-containing protein</fullName>
    </recommendedName>
</protein>
<keyword evidence="2" id="KW-0539">Nucleus</keyword>
<dbReference type="SUPFAM" id="SSF160897">
    <property type="entry name" value="Taf5 N-terminal domain-like"/>
    <property type="match status" value="1"/>
</dbReference>
<dbReference type="InterPro" id="IPR037264">
    <property type="entry name" value="TFIID_NTD2_sf"/>
</dbReference>
<dbReference type="Gene3D" id="1.25.40.500">
    <property type="entry name" value="TFIID subunit TAF5, NTD2 domain"/>
    <property type="match status" value="1"/>
</dbReference>
<proteinExistence type="predicted"/>
<reference evidence="5 6" key="1">
    <citation type="submission" date="2024-02" db="EMBL/GenBank/DDBJ databases">
        <authorList>
            <person name="Vignale AGUSTIN F."/>
            <person name="Sosa J E."/>
            <person name="Modenutti C."/>
        </authorList>
    </citation>
    <scope>NUCLEOTIDE SEQUENCE [LARGE SCALE GENOMIC DNA]</scope>
</reference>
<evidence type="ECO:0000256" key="1">
    <source>
        <dbReference type="ARBA" id="ARBA00004123"/>
    </source>
</evidence>
<feature type="domain" description="TFIID subunit TAF5 NTD2" evidence="4">
    <location>
        <begin position="2"/>
        <end position="106"/>
    </location>
</feature>
<comment type="caution">
    <text evidence="5">The sequence shown here is derived from an EMBL/GenBank/DDBJ whole genome shotgun (WGS) entry which is preliminary data.</text>
</comment>
<feature type="compositionally biased region" description="Basic and acidic residues" evidence="3">
    <location>
        <begin position="163"/>
        <end position="185"/>
    </location>
</feature>
<sequence>MQHELLRVLYPVFIHCFMDLVSKGHIQEARAFFNSFREDHEMMHLRDLQKLEGVLSPSHLEEMEFAHSLRQSKVNIKICQYSYDLLLQYLHKTQSIMVLGIINERINFQVSPGQPASISDDAEVVTLVGSGQDAANLLNQKEIHWGLLEDSLEERLEKGLLSDSEKIEGETKEGELEEPKKRSAEGGKQGASIKKSKKDKVVGATVKASRTEGNTVSVAPRVKPELMLPIMYLRNSLFQRKVCFLF</sequence>
<evidence type="ECO:0000259" key="4">
    <source>
        <dbReference type="Pfam" id="PF04494"/>
    </source>
</evidence>
<dbReference type="Proteomes" id="UP001642360">
    <property type="component" value="Unassembled WGS sequence"/>
</dbReference>
<evidence type="ECO:0000313" key="6">
    <source>
        <dbReference type="Proteomes" id="UP001642360"/>
    </source>
</evidence>
<name>A0ABC8R879_9AQUA</name>
<evidence type="ECO:0000256" key="2">
    <source>
        <dbReference type="ARBA" id="ARBA00023242"/>
    </source>
</evidence>
<dbReference type="AlphaFoldDB" id="A0ABC8R879"/>
<dbReference type="InterPro" id="IPR007582">
    <property type="entry name" value="TFIID_NTD2"/>
</dbReference>
<organism evidence="5 6">
    <name type="scientific">Ilex paraguariensis</name>
    <name type="common">yerba mate</name>
    <dbReference type="NCBI Taxonomy" id="185542"/>
    <lineage>
        <taxon>Eukaryota</taxon>
        <taxon>Viridiplantae</taxon>
        <taxon>Streptophyta</taxon>
        <taxon>Embryophyta</taxon>
        <taxon>Tracheophyta</taxon>
        <taxon>Spermatophyta</taxon>
        <taxon>Magnoliopsida</taxon>
        <taxon>eudicotyledons</taxon>
        <taxon>Gunneridae</taxon>
        <taxon>Pentapetalae</taxon>
        <taxon>asterids</taxon>
        <taxon>campanulids</taxon>
        <taxon>Aquifoliales</taxon>
        <taxon>Aquifoliaceae</taxon>
        <taxon>Ilex</taxon>
    </lineage>
</organism>
<comment type="subcellular location">
    <subcellularLocation>
        <location evidence="1">Nucleus</location>
    </subcellularLocation>
</comment>
<keyword evidence="6" id="KW-1185">Reference proteome</keyword>
<feature type="region of interest" description="Disordered" evidence="3">
    <location>
        <begin position="163"/>
        <end position="206"/>
    </location>
</feature>
<evidence type="ECO:0000313" key="5">
    <source>
        <dbReference type="EMBL" id="CAK9141201.1"/>
    </source>
</evidence>
<gene>
    <name evidence="5" type="ORF">ILEXP_LOCUS8732</name>
</gene>
<dbReference type="PANTHER" id="PTHR19879:SF1">
    <property type="entry name" value="CANNONBALL-RELATED"/>
    <property type="match status" value="1"/>
</dbReference>
<evidence type="ECO:0000256" key="3">
    <source>
        <dbReference type="SAM" id="MobiDB-lite"/>
    </source>
</evidence>
<dbReference type="EMBL" id="CAUOFW020001107">
    <property type="protein sequence ID" value="CAK9141201.1"/>
    <property type="molecule type" value="Genomic_DNA"/>
</dbReference>
<dbReference type="Pfam" id="PF04494">
    <property type="entry name" value="TFIID_NTD2"/>
    <property type="match status" value="1"/>
</dbReference>